<evidence type="ECO:0000313" key="5">
    <source>
        <dbReference type="Proteomes" id="UP000054217"/>
    </source>
</evidence>
<dbReference type="PROSITE" id="PS50837">
    <property type="entry name" value="NACHT"/>
    <property type="match status" value="1"/>
</dbReference>
<dbReference type="PANTHER" id="PTHR10039:SF16">
    <property type="entry name" value="GPI INOSITOL-DEACYLASE"/>
    <property type="match status" value="1"/>
</dbReference>
<dbReference type="SUPFAM" id="SSF52540">
    <property type="entry name" value="P-loop containing nucleoside triphosphate hydrolases"/>
    <property type="match status" value="1"/>
</dbReference>
<dbReference type="InterPro" id="IPR027417">
    <property type="entry name" value="P-loop_NTPase"/>
</dbReference>
<dbReference type="Pfam" id="PF24883">
    <property type="entry name" value="NPHP3_N"/>
    <property type="match status" value="1"/>
</dbReference>
<dbReference type="InterPro" id="IPR007111">
    <property type="entry name" value="NACHT_NTPase"/>
</dbReference>
<dbReference type="Gene3D" id="3.40.50.300">
    <property type="entry name" value="P-loop containing nucleotide triphosphate hydrolases"/>
    <property type="match status" value="1"/>
</dbReference>
<dbReference type="InterPro" id="IPR056884">
    <property type="entry name" value="NPHP3-like_N"/>
</dbReference>
<proteinExistence type="predicted"/>
<feature type="region of interest" description="Disordered" evidence="2">
    <location>
        <begin position="1"/>
        <end position="34"/>
    </location>
</feature>
<evidence type="ECO:0000313" key="4">
    <source>
        <dbReference type="EMBL" id="KIN94406.1"/>
    </source>
</evidence>
<evidence type="ECO:0000259" key="3">
    <source>
        <dbReference type="PROSITE" id="PS50837"/>
    </source>
</evidence>
<dbReference type="AlphaFoldDB" id="A0A0C3J9R4"/>
<gene>
    <name evidence="4" type="ORF">M404DRAFT_35097</name>
</gene>
<keyword evidence="5" id="KW-1185">Reference proteome</keyword>
<accession>A0A0C3J9R4</accession>
<dbReference type="Proteomes" id="UP000054217">
    <property type="component" value="Unassembled WGS sequence"/>
</dbReference>
<organism evidence="4 5">
    <name type="scientific">Pisolithus tinctorius Marx 270</name>
    <dbReference type="NCBI Taxonomy" id="870435"/>
    <lineage>
        <taxon>Eukaryota</taxon>
        <taxon>Fungi</taxon>
        <taxon>Dikarya</taxon>
        <taxon>Basidiomycota</taxon>
        <taxon>Agaricomycotina</taxon>
        <taxon>Agaricomycetes</taxon>
        <taxon>Agaricomycetidae</taxon>
        <taxon>Boletales</taxon>
        <taxon>Sclerodermatineae</taxon>
        <taxon>Pisolithaceae</taxon>
        <taxon>Pisolithus</taxon>
    </lineage>
</organism>
<reference evidence="5" key="2">
    <citation type="submission" date="2015-01" db="EMBL/GenBank/DDBJ databases">
        <title>Evolutionary Origins and Diversification of the Mycorrhizal Mutualists.</title>
        <authorList>
            <consortium name="DOE Joint Genome Institute"/>
            <consortium name="Mycorrhizal Genomics Consortium"/>
            <person name="Kohler A."/>
            <person name="Kuo A."/>
            <person name="Nagy L.G."/>
            <person name="Floudas D."/>
            <person name="Copeland A."/>
            <person name="Barry K.W."/>
            <person name="Cichocki N."/>
            <person name="Veneault-Fourrey C."/>
            <person name="LaButti K."/>
            <person name="Lindquist E.A."/>
            <person name="Lipzen A."/>
            <person name="Lundell T."/>
            <person name="Morin E."/>
            <person name="Murat C."/>
            <person name="Riley R."/>
            <person name="Ohm R."/>
            <person name="Sun H."/>
            <person name="Tunlid A."/>
            <person name="Henrissat B."/>
            <person name="Grigoriev I.V."/>
            <person name="Hibbett D.S."/>
            <person name="Martin F."/>
        </authorList>
    </citation>
    <scope>NUCLEOTIDE SEQUENCE [LARGE SCALE GENOMIC DNA]</scope>
    <source>
        <strain evidence="5">Marx 270</strain>
    </source>
</reference>
<dbReference type="EMBL" id="KN832099">
    <property type="protein sequence ID" value="KIN94406.1"/>
    <property type="molecule type" value="Genomic_DNA"/>
</dbReference>
<dbReference type="OrthoDB" id="163438at2759"/>
<dbReference type="InParanoid" id="A0A0C3J9R4"/>
<evidence type="ECO:0000256" key="1">
    <source>
        <dbReference type="ARBA" id="ARBA00022737"/>
    </source>
</evidence>
<name>A0A0C3J9R4_PISTI</name>
<feature type="domain" description="NACHT" evidence="3">
    <location>
        <begin position="340"/>
        <end position="489"/>
    </location>
</feature>
<reference evidence="4 5" key="1">
    <citation type="submission" date="2014-04" db="EMBL/GenBank/DDBJ databases">
        <authorList>
            <consortium name="DOE Joint Genome Institute"/>
            <person name="Kuo A."/>
            <person name="Kohler A."/>
            <person name="Costa M.D."/>
            <person name="Nagy L.G."/>
            <person name="Floudas D."/>
            <person name="Copeland A."/>
            <person name="Barry K.W."/>
            <person name="Cichocki N."/>
            <person name="Veneault-Fourrey C."/>
            <person name="LaButti K."/>
            <person name="Lindquist E.A."/>
            <person name="Lipzen A."/>
            <person name="Lundell T."/>
            <person name="Morin E."/>
            <person name="Murat C."/>
            <person name="Sun H."/>
            <person name="Tunlid A."/>
            <person name="Henrissat B."/>
            <person name="Grigoriev I.V."/>
            <person name="Hibbett D.S."/>
            <person name="Martin F."/>
            <person name="Nordberg H.P."/>
            <person name="Cantor M.N."/>
            <person name="Hua S.X."/>
        </authorList>
    </citation>
    <scope>NUCLEOTIDE SEQUENCE [LARGE SCALE GENOMIC DNA]</scope>
    <source>
        <strain evidence="4 5">Marx 270</strain>
    </source>
</reference>
<dbReference type="PANTHER" id="PTHR10039">
    <property type="entry name" value="AMELOGENIN"/>
    <property type="match status" value="1"/>
</dbReference>
<evidence type="ECO:0000256" key="2">
    <source>
        <dbReference type="SAM" id="MobiDB-lite"/>
    </source>
</evidence>
<dbReference type="HOGENOM" id="CLU_000288_6_0_1"/>
<protein>
    <recommendedName>
        <fullName evidence="3">NACHT domain-containing protein</fullName>
    </recommendedName>
</protein>
<feature type="compositionally biased region" description="Basic residues" evidence="2">
    <location>
        <begin position="1"/>
        <end position="10"/>
    </location>
</feature>
<sequence>MTGKQSKKARTSLANPFNFDPSLSQGPSQPHLPSDIQALGSASQGSMWAFAHPSEPSSPSFVTGGSTDTHVYRTTEQRGHFQAAPTYETQRSVCQSTFGNTDFISPTPSGMDTVTRVGAGDVDLATGANIALAETQNFPDTYLKPFKDFNQAVTTLTKIHPYARMALGILVAISQMFVTQQTRDGRVSRLLDTVRKVYEFLTEETTLEAMSGMRETLAKIALMTSGAVQFIKNYSATEGFFNVTWYQGRDQGRDVEYEARDVSIAYIEMLDDLMQQYRRHEDRGVQVDAFRVLEDLDLDGFARARGVGLNRTKRCLDGSRKEVLTDIINWIYDTGENVPRILWLRGRAGKGKSVIARTIALWFKNTGGVGSCFCFSRDWQAEHLEEKMFRTVSCDLPERDPAFRRALADAVAKDDALKTTSDIVLQWKRFLSEPLHKISGHIVGNVLVVVDALDESGAELSRRHLLSVLASAQTANLPRNVRILVTSRTLPDIERVLNAARHVRATSLDDVSAGLSERDIQLYITKRMGHLRGIVSAEVHGISQKAEGGGLLDAMYRAILEDSIPKDETTPTQFRSVMQQIMSALEPLHMDVLNKLRCHSSGRKDHYDIIAVLECMAPVLSGITDRSSPVRPLHASFYDFLMDRSLSGIYFIDTSDATDLAFATLQILCDNLQFNICRLESSYLANAEVPDLSETIKKNIPHHLS</sequence>
<keyword evidence="1" id="KW-0677">Repeat</keyword>